<keyword evidence="3" id="KW-0560">Oxidoreductase</keyword>
<dbReference type="RefSeq" id="XP_040735797.1">
    <property type="nucleotide sequence ID" value="XM_040879973.1"/>
</dbReference>
<name>A0A364L6E3_TALAM</name>
<protein>
    <recommendedName>
        <fullName evidence="6">FAD/NAD(P)-binding domain-containing protein</fullName>
    </recommendedName>
</protein>
<evidence type="ECO:0000256" key="2">
    <source>
        <dbReference type="ARBA" id="ARBA00022827"/>
    </source>
</evidence>
<dbReference type="GO" id="GO:0016491">
    <property type="term" value="F:oxidoreductase activity"/>
    <property type="evidence" value="ECO:0007669"/>
    <property type="project" value="UniProtKB-KW"/>
</dbReference>
<dbReference type="AlphaFoldDB" id="A0A364L6E3"/>
<dbReference type="GeneID" id="63796509"/>
<dbReference type="GO" id="GO:0050660">
    <property type="term" value="F:flavin adenine dinucleotide binding"/>
    <property type="evidence" value="ECO:0007669"/>
    <property type="project" value="InterPro"/>
</dbReference>
<dbReference type="OrthoDB" id="2915840at2759"/>
<dbReference type="GO" id="GO:0050661">
    <property type="term" value="F:NADP binding"/>
    <property type="evidence" value="ECO:0007669"/>
    <property type="project" value="InterPro"/>
</dbReference>
<dbReference type="SUPFAM" id="SSF51905">
    <property type="entry name" value="FAD/NAD(P)-binding domain"/>
    <property type="match status" value="2"/>
</dbReference>
<dbReference type="InterPro" id="IPR050346">
    <property type="entry name" value="FMO-like"/>
</dbReference>
<dbReference type="Proteomes" id="UP000249363">
    <property type="component" value="Unassembled WGS sequence"/>
</dbReference>
<dbReference type="PANTHER" id="PTHR23023">
    <property type="entry name" value="DIMETHYLANILINE MONOOXYGENASE"/>
    <property type="match status" value="1"/>
</dbReference>
<keyword evidence="1" id="KW-0285">Flavoprotein</keyword>
<accession>A0A364L6E3</accession>
<keyword evidence="2" id="KW-0274">FAD</keyword>
<dbReference type="Gene3D" id="3.50.50.60">
    <property type="entry name" value="FAD/NAD(P)-binding domain"/>
    <property type="match status" value="2"/>
</dbReference>
<organism evidence="4 5">
    <name type="scientific">Talaromyces amestolkiae</name>
    <dbReference type="NCBI Taxonomy" id="1196081"/>
    <lineage>
        <taxon>Eukaryota</taxon>
        <taxon>Fungi</taxon>
        <taxon>Dikarya</taxon>
        <taxon>Ascomycota</taxon>
        <taxon>Pezizomycotina</taxon>
        <taxon>Eurotiomycetes</taxon>
        <taxon>Eurotiomycetidae</taxon>
        <taxon>Eurotiales</taxon>
        <taxon>Trichocomaceae</taxon>
        <taxon>Talaromyces</taxon>
        <taxon>Talaromyces sect. Talaromyces</taxon>
    </lineage>
</organism>
<evidence type="ECO:0000256" key="1">
    <source>
        <dbReference type="ARBA" id="ARBA00022630"/>
    </source>
</evidence>
<comment type="caution">
    <text evidence="4">The sequence shown here is derived from an EMBL/GenBank/DDBJ whole genome shotgun (WGS) entry which is preliminary data.</text>
</comment>
<dbReference type="EMBL" id="MIKG01000015">
    <property type="protein sequence ID" value="RAO71281.1"/>
    <property type="molecule type" value="Genomic_DNA"/>
</dbReference>
<keyword evidence="5" id="KW-1185">Reference proteome</keyword>
<evidence type="ECO:0000256" key="3">
    <source>
        <dbReference type="ARBA" id="ARBA00023002"/>
    </source>
</evidence>
<gene>
    <name evidence="4" type="ORF">BHQ10_007293</name>
</gene>
<dbReference type="Pfam" id="PF13738">
    <property type="entry name" value="Pyr_redox_3"/>
    <property type="match status" value="1"/>
</dbReference>
<evidence type="ECO:0000313" key="4">
    <source>
        <dbReference type="EMBL" id="RAO71281.1"/>
    </source>
</evidence>
<dbReference type="InterPro" id="IPR000960">
    <property type="entry name" value="Flavin_mOase"/>
</dbReference>
<proteinExistence type="predicted"/>
<sequence>MGDVSEVDVLVIGAGISGISSAKSWLDTHHDSQLIIIDRDNCIGGTWNSRRGYDTFWTQWTVGTAEFSDQPMPRPPDEDIYLEFFKAKHTTKYLNDYVDSHSYSGRTLRDRVRLSNEVQSVQKIDGGWTVVSKERDTSRQHRFQTTKLIVASGLTSIPNMPMLPGRDDFLGQILHQDGFGGGKSSADMVYESVKAGKTVSWVLKATDTAGPGFFLSPKGAGPYKNAFEIGMTRLAATFTPSFMNGINWWTSLLHTSSYGLRLMAGFWNSIDSKARTEANFQRKCLKDFDKLSPHSPIFWQNCTGGLLNHQDFYDTIAENVRIYVGDIDCVYGNVLRLKDGEQIPTDALLCGTGWKPSLQFFSEEQSRQLGLPHLVEEETSDEKKHWTALETEADTKVFATFPQLATPPAVYLKPAAKTPYRLYRHLVPLCESGSAGKDRSIVFIGQVRVGNYFLIVECQSIWATAYLDGKLNLPTTEEQEKSVALFTTWCRRRYLSNGLPGNTMTFELIGYMDTLLKDLGLSSNRKGWFKDIFYPIWAKDFRGLKAEFMQKYGYNKN</sequence>
<evidence type="ECO:0000313" key="5">
    <source>
        <dbReference type="Proteomes" id="UP000249363"/>
    </source>
</evidence>
<dbReference type="PRINTS" id="PR00370">
    <property type="entry name" value="FMOXYGENASE"/>
</dbReference>
<evidence type="ECO:0008006" key="6">
    <source>
        <dbReference type="Google" id="ProtNLM"/>
    </source>
</evidence>
<dbReference type="InterPro" id="IPR036188">
    <property type="entry name" value="FAD/NAD-bd_sf"/>
</dbReference>
<reference evidence="4 5" key="1">
    <citation type="journal article" date="2017" name="Biotechnol. Biofuels">
        <title>Differential beta-glucosidase expression as a function of carbon source availability in Talaromyces amestolkiae: a genomic and proteomic approach.</title>
        <authorList>
            <person name="de Eugenio L.I."/>
            <person name="Mendez-Liter J.A."/>
            <person name="Nieto-Dominguez M."/>
            <person name="Alonso L."/>
            <person name="Gil-Munoz J."/>
            <person name="Barriuso J."/>
            <person name="Prieto A."/>
            <person name="Martinez M.J."/>
        </authorList>
    </citation>
    <scope>NUCLEOTIDE SEQUENCE [LARGE SCALE GENOMIC DNA]</scope>
    <source>
        <strain evidence="4 5">CIB</strain>
    </source>
</reference>